<dbReference type="GO" id="GO:0005524">
    <property type="term" value="F:ATP binding"/>
    <property type="evidence" value="ECO:0007669"/>
    <property type="project" value="InterPro"/>
</dbReference>
<keyword evidence="2" id="KW-1003">Cell membrane</keyword>
<evidence type="ECO:0000259" key="7">
    <source>
        <dbReference type="Pfam" id="PF00521"/>
    </source>
</evidence>
<dbReference type="GO" id="GO:0005737">
    <property type="term" value="C:cytoplasm"/>
    <property type="evidence" value="ECO:0007669"/>
    <property type="project" value="TreeGrafter"/>
</dbReference>
<evidence type="ECO:0000256" key="5">
    <source>
        <dbReference type="ARBA" id="ARBA00023136"/>
    </source>
</evidence>
<dbReference type="Pfam" id="PF00521">
    <property type="entry name" value="DNA_topoisoIV"/>
    <property type="match status" value="1"/>
</dbReference>
<evidence type="ECO:0000313" key="9">
    <source>
        <dbReference type="Proteomes" id="UP000036027"/>
    </source>
</evidence>
<keyword evidence="3" id="KW-0799">Topoisomerase</keyword>
<accession>A0A0J0YP59</accession>
<protein>
    <recommendedName>
        <fullName evidence="7">Topo IIA-type catalytic domain-containing protein</fullName>
    </recommendedName>
</protein>
<keyword evidence="4" id="KW-0238">DNA-binding</keyword>
<dbReference type="PANTHER" id="PTHR43493">
    <property type="entry name" value="DNA GYRASE/TOPOISOMERASE SUBUNIT A"/>
    <property type="match status" value="1"/>
</dbReference>
<dbReference type="PANTHER" id="PTHR43493:SF1">
    <property type="entry name" value="DNA TOPOISOMERASE 4 SUBUNIT A"/>
    <property type="match status" value="1"/>
</dbReference>
<comment type="caution">
    <text evidence="8">The sequence shown here is derived from an EMBL/GenBank/DDBJ whole genome shotgun (WGS) entry which is preliminary data.</text>
</comment>
<evidence type="ECO:0000256" key="2">
    <source>
        <dbReference type="ARBA" id="ARBA00022475"/>
    </source>
</evidence>
<name>A0A0J0YP59_9NEIS</name>
<dbReference type="SUPFAM" id="SSF56719">
    <property type="entry name" value="Type II DNA topoisomerase"/>
    <property type="match status" value="1"/>
</dbReference>
<dbReference type="InterPro" id="IPR013760">
    <property type="entry name" value="Topo_IIA-like_dom_sf"/>
</dbReference>
<proteinExistence type="predicted"/>
<dbReference type="InterPro" id="IPR050220">
    <property type="entry name" value="Type_II_DNA_Topoisomerases"/>
</dbReference>
<feature type="non-terminal residue" evidence="8">
    <location>
        <position position="79"/>
    </location>
</feature>
<sequence>MQYIPAPDFAGGGQIITPAYDLQKIYESGKGSIRGRARYEIEKLARGQWRVIVTELPHSIRFQKILRVIEEQTSPKSKA</sequence>
<dbReference type="GO" id="GO:0006265">
    <property type="term" value="P:DNA topological change"/>
    <property type="evidence" value="ECO:0007669"/>
    <property type="project" value="InterPro"/>
</dbReference>
<dbReference type="InterPro" id="IPR013758">
    <property type="entry name" value="Topo_IIA_A/C_ab"/>
</dbReference>
<evidence type="ECO:0000256" key="1">
    <source>
        <dbReference type="ARBA" id="ARBA00000185"/>
    </source>
</evidence>
<dbReference type="InterPro" id="IPR002205">
    <property type="entry name" value="Topo_IIA_dom_A"/>
</dbReference>
<comment type="catalytic activity">
    <reaction evidence="1">
        <text>ATP-dependent breakage, passage and rejoining of double-stranded DNA.</text>
        <dbReference type="EC" id="5.6.2.2"/>
    </reaction>
</comment>
<dbReference type="EMBL" id="JTDO01000103">
    <property type="protein sequence ID" value="KLT71909.1"/>
    <property type="molecule type" value="Genomic_DNA"/>
</dbReference>
<dbReference type="AlphaFoldDB" id="A0A0J0YP59"/>
<dbReference type="GO" id="GO:0003677">
    <property type="term" value="F:DNA binding"/>
    <property type="evidence" value="ECO:0007669"/>
    <property type="project" value="UniProtKB-KW"/>
</dbReference>
<dbReference type="STRING" id="1470200.PL75_11115"/>
<evidence type="ECO:0000256" key="6">
    <source>
        <dbReference type="ARBA" id="ARBA00023235"/>
    </source>
</evidence>
<dbReference type="GO" id="GO:0003918">
    <property type="term" value="F:DNA topoisomerase type II (double strand cut, ATP-hydrolyzing) activity"/>
    <property type="evidence" value="ECO:0007669"/>
    <property type="project" value="UniProtKB-EC"/>
</dbReference>
<reference evidence="8 9" key="1">
    <citation type="submission" date="2014-11" db="EMBL/GenBank/DDBJ databases">
        <title>Genome of a novel goose pathogen.</title>
        <authorList>
            <person name="Hansen C.M."/>
            <person name="Hueffer K."/>
            <person name="Choi S.C."/>
        </authorList>
    </citation>
    <scope>NUCLEOTIDE SEQUENCE [LARGE SCALE GENOMIC DNA]</scope>
    <source>
        <strain evidence="8 9">KH1503</strain>
    </source>
</reference>
<evidence type="ECO:0000256" key="3">
    <source>
        <dbReference type="ARBA" id="ARBA00023029"/>
    </source>
</evidence>
<gene>
    <name evidence="8" type="ORF">PL75_11115</name>
</gene>
<dbReference type="Gene3D" id="3.30.1360.40">
    <property type="match status" value="1"/>
</dbReference>
<evidence type="ECO:0000256" key="4">
    <source>
        <dbReference type="ARBA" id="ARBA00023125"/>
    </source>
</evidence>
<keyword evidence="9" id="KW-1185">Reference proteome</keyword>
<dbReference type="Gene3D" id="3.90.199.10">
    <property type="entry name" value="Topoisomerase II, domain 5"/>
    <property type="match status" value="1"/>
</dbReference>
<keyword evidence="5" id="KW-0472">Membrane</keyword>
<organism evidence="8 9">
    <name type="scientific">Neisseria arctica</name>
    <dbReference type="NCBI Taxonomy" id="1470200"/>
    <lineage>
        <taxon>Bacteria</taxon>
        <taxon>Pseudomonadati</taxon>
        <taxon>Pseudomonadota</taxon>
        <taxon>Betaproteobacteria</taxon>
        <taxon>Neisseriales</taxon>
        <taxon>Neisseriaceae</taxon>
        <taxon>Neisseria</taxon>
    </lineage>
</organism>
<evidence type="ECO:0000313" key="8">
    <source>
        <dbReference type="EMBL" id="KLT71909.1"/>
    </source>
</evidence>
<dbReference type="GO" id="GO:0009330">
    <property type="term" value="C:DNA topoisomerase type II (double strand cut, ATP-hydrolyzing) complex"/>
    <property type="evidence" value="ECO:0007669"/>
    <property type="project" value="TreeGrafter"/>
</dbReference>
<keyword evidence="6" id="KW-0413">Isomerase</keyword>
<dbReference type="Proteomes" id="UP000036027">
    <property type="component" value="Unassembled WGS sequence"/>
</dbReference>
<feature type="domain" description="Topo IIA-type catalytic" evidence="7">
    <location>
        <begin position="1"/>
        <end position="74"/>
    </location>
</feature>